<comment type="caution">
    <text evidence="2">The sequence shown here is derived from an EMBL/GenBank/DDBJ whole genome shotgun (WGS) entry which is preliminary data.</text>
</comment>
<evidence type="ECO:0000313" key="3">
    <source>
        <dbReference type="Proteomes" id="UP001055167"/>
    </source>
</evidence>
<protein>
    <submittedName>
        <fullName evidence="2">ISL3 family transposase ISMno5</fullName>
    </submittedName>
</protein>
<keyword evidence="3" id="KW-1185">Reference proteome</keyword>
<dbReference type="PANTHER" id="PTHR33498:SF1">
    <property type="entry name" value="TRANSPOSASE FOR INSERTION SEQUENCE ELEMENT IS1557"/>
    <property type="match status" value="1"/>
</dbReference>
<evidence type="ECO:0000259" key="1">
    <source>
        <dbReference type="Pfam" id="PF01610"/>
    </source>
</evidence>
<feature type="domain" description="Transposase IS204/IS1001/IS1096/IS1165 DDE" evidence="1">
    <location>
        <begin position="62"/>
        <end position="137"/>
    </location>
</feature>
<accession>A0ABQ4RBE7</accession>
<reference evidence="2" key="1">
    <citation type="journal article" date="2021" name="Front. Microbiol.">
        <title>Comprehensive Comparative Genomics and Phenotyping of Methylobacterium Species.</title>
        <authorList>
            <person name="Alessa O."/>
            <person name="Ogura Y."/>
            <person name="Fujitani Y."/>
            <person name="Takami H."/>
            <person name="Hayashi T."/>
            <person name="Sahin N."/>
            <person name="Tani A."/>
        </authorList>
    </citation>
    <scope>NUCLEOTIDE SEQUENCE</scope>
    <source>
        <strain evidence="2">KCTC 52305</strain>
    </source>
</reference>
<name>A0ABQ4RBE7_9HYPH</name>
<sequence length="141" mass="15484">MPIPPPKQLAWILVQSLATLQPRAAADLARIRQILKPHGSPIWRGGSRCSCGPVAWAVTGRRTLPGELDRWLLETRTCGVAARETFAAGLAQDRAAVRAALTTSWSNAQTEGQISRLKMLKRTMYGRASFALLRRRILLAA</sequence>
<dbReference type="PANTHER" id="PTHR33498">
    <property type="entry name" value="TRANSPOSASE FOR INSERTION SEQUENCE ELEMENT IS1557"/>
    <property type="match status" value="1"/>
</dbReference>
<dbReference type="InterPro" id="IPR047951">
    <property type="entry name" value="Transpos_ISL3"/>
</dbReference>
<dbReference type="InterPro" id="IPR002560">
    <property type="entry name" value="Transposase_DDE"/>
</dbReference>
<gene>
    <name evidence="2" type="ORF">OPKNFCMD_6860</name>
</gene>
<dbReference type="Proteomes" id="UP001055167">
    <property type="component" value="Unassembled WGS sequence"/>
</dbReference>
<reference evidence="2" key="2">
    <citation type="submission" date="2021-08" db="EMBL/GenBank/DDBJ databases">
        <authorList>
            <person name="Tani A."/>
            <person name="Ola A."/>
            <person name="Ogura Y."/>
            <person name="Katsura K."/>
            <person name="Hayashi T."/>
        </authorList>
    </citation>
    <scope>NUCLEOTIDE SEQUENCE</scope>
    <source>
        <strain evidence="2">KCTC 52305</strain>
    </source>
</reference>
<dbReference type="EMBL" id="BPQH01000053">
    <property type="protein sequence ID" value="GJD54079.1"/>
    <property type="molecule type" value="Genomic_DNA"/>
</dbReference>
<organism evidence="2 3">
    <name type="scientific">Methylobacterium crusticola</name>
    <dbReference type="NCBI Taxonomy" id="1697972"/>
    <lineage>
        <taxon>Bacteria</taxon>
        <taxon>Pseudomonadati</taxon>
        <taxon>Pseudomonadota</taxon>
        <taxon>Alphaproteobacteria</taxon>
        <taxon>Hyphomicrobiales</taxon>
        <taxon>Methylobacteriaceae</taxon>
        <taxon>Methylobacterium</taxon>
    </lineage>
</organism>
<proteinExistence type="predicted"/>
<dbReference type="Pfam" id="PF01610">
    <property type="entry name" value="DDE_Tnp_ISL3"/>
    <property type="match status" value="1"/>
</dbReference>
<evidence type="ECO:0000313" key="2">
    <source>
        <dbReference type="EMBL" id="GJD54079.1"/>
    </source>
</evidence>